<gene>
    <name evidence="3" type="ORF">GCM10020366_20810</name>
</gene>
<dbReference type="RefSeq" id="WP_344925848.1">
    <property type="nucleotide sequence ID" value="NZ_BAAAYK010000038.1"/>
</dbReference>
<dbReference type="InterPro" id="IPR001509">
    <property type="entry name" value="Epimerase_deHydtase"/>
</dbReference>
<dbReference type="InterPro" id="IPR036291">
    <property type="entry name" value="NAD(P)-bd_dom_sf"/>
</dbReference>
<protein>
    <submittedName>
        <fullName evidence="3">NAD-dependent epimerase/dehydratase family protein</fullName>
    </submittedName>
</protein>
<name>A0ABP6RRA0_9PSEU</name>
<comment type="caution">
    <text evidence="3">The sequence shown here is derived from an EMBL/GenBank/DDBJ whole genome shotgun (WGS) entry which is preliminary data.</text>
</comment>
<feature type="domain" description="NAD-dependent epimerase/dehydratase" evidence="2">
    <location>
        <begin position="14"/>
        <end position="178"/>
    </location>
</feature>
<evidence type="ECO:0000313" key="4">
    <source>
        <dbReference type="Proteomes" id="UP001500483"/>
    </source>
</evidence>
<dbReference type="PANTHER" id="PTHR43000">
    <property type="entry name" value="DTDP-D-GLUCOSE 4,6-DEHYDRATASE-RELATED"/>
    <property type="match status" value="1"/>
</dbReference>
<dbReference type="SUPFAM" id="SSF51735">
    <property type="entry name" value="NAD(P)-binding Rossmann-fold domains"/>
    <property type="match status" value="1"/>
</dbReference>
<proteinExistence type="inferred from homology"/>
<comment type="similarity">
    <text evidence="1">Belongs to the NAD(P)-dependent epimerase/dehydratase family.</text>
</comment>
<organism evidence="3 4">
    <name type="scientific">Saccharopolyspora gregorii</name>
    <dbReference type="NCBI Taxonomy" id="33914"/>
    <lineage>
        <taxon>Bacteria</taxon>
        <taxon>Bacillati</taxon>
        <taxon>Actinomycetota</taxon>
        <taxon>Actinomycetes</taxon>
        <taxon>Pseudonocardiales</taxon>
        <taxon>Pseudonocardiaceae</taxon>
        <taxon>Saccharopolyspora</taxon>
    </lineage>
</organism>
<dbReference type="EMBL" id="BAAAYK010000038">
    <property type="protein sequence ID" value="GAA3356511.1"/>
    <property type="molecule type" value="Genomic_DNA"/>
</dbReference>
<dbReference type="Pfam" id="PF01370">
    <property type="entry name" value="Epimerase"/>
    <property type="match status" value="1"/>
</dbReference>
<accession>A0ABP6RRA0</accession>
<evidence type="ECO:0000256" key="1">
    <source>
        <dbReference type="ARBA" id="ARBA00007637"/>
    </source>
</evidence>
<dbReference type="Proteomes" id="UP001500483">
    <property type="component" value="Unassembled WGS sequence"/>
</dbReference>
<dbReference type="Gene3D" id="3.40.50.720">
    <property type="entry name" value="NAD(P)-binding Rossmann-like Domain"/>
    <property type="match status" value="1"/>
</dbReference>
<evidence type="ECO:0000313" key="3">
    <source>
        <dbReference type="EMBL" id="GAA3356511.1"/>
    </source>
</evidence>
<reference evidence="4" key="1">
    <citation type="journal article" date="2019" name="Int. J. Syst. Evol. Microbiol.">
        <title>The Global Catalogue of Microorganisms (GCM) 10K type strain sequencing project: providing services to taxonomists for standard genome sequencing and annotation.</title>
        <authorList>
            <consortium name="The Broad Institute Genomics Platform"/>
            <consortium name="The Broad Institute Genome Sequencing Center for Infectious Disease"/>
            <person name="Wu L."/>
            <person name="Ma J."/>
        </authorList>
    </citation>
    <scope>NUCLEOTIDE SEQUENCE [LARGE SCALE GENOMIC DNA]</scope>
    <source>
        <strain evidence="4">JCM 9687</strain>
    </source>
</reference>
<evidence type="ECO:0000259" key="2">
    <source>
        <dbReference type="Pfam" id="PF01370"/>
    </source>
</evidence>
<keyword evidence="4" id="KW-1185">Reference proteome</keyword>
<sequence length="258" mass="27541">MEVVGSGFLARHCTARLGAAHPEVVLIAAGVSTTAAADTAEFDREAALVGEVLRRCRADGRTAVFLSTSSAAIYGSDGTPGREDGPVFPLNAYGRHKLALERVCELSGARFLVLRLTHLVGDGQQPAQLLPSLVRGVLDGVVTVHPEAHRDLLDVRHVPPVLDALCAAGVRDEVVNVASGVPIPVPAVVAALRRRLDADPEVRALSRPPQLTRVDLAKLHRLVPAFAEHDFGPGYLDDLLDRYLHSYLPTSTVDFHSG</sequence>